<reference evidence="3 4" key="1">
    <citation type="submission" date="2020-08" db="EMBL/GenBank/DDBJ databases">
        <title>Genomic Encyclopedia of Type Strains, Phase IV (KMG-IV): sequencing the most valuable type-strain genomes for metagenomic binning, comparative biology and taxonomic classification.</title>
        <authorList>
            <person name="Goeker M."/>
        </authorList>
    </citation>
    <scope>NUCLEOTIDE SEQUENCE [LARGE SCALE GENOMIC DNA]</scope>
    <source>
        <strain evidence="3 4">DSM 104969</strain>
    </source>
</reference>
<dbReference type="InterPro" id="IPR036962">
    <property type="entry name" value="Glyco_hydro_3_N_sf"/>
</dbReference>
<name>A0A840CKB1_9BACT</name>
<keyword evidence="2" id="KW-0732">Signal</keyword>
<feature type="chain" id="PRO_5032770340" description="Beta-glucosidase" evidence="2">
    <location>
        <begin position="21"/>
        <end position="72"/>
    </location>
</feature>
<accession>A0A840CKB1</accession>
<comment type="caution">
    <text evidence="3">The sequence shown here is derived from an EMBL/GenBank/DDBJ whole genome shotgun (WGS) entry which is preliminary data.</text>
</comment>
<feature type="signal peptide" evidence="2">
    <location>
        <begin position="1"/>
        <end position="20"/>
    </location>
</feature>
<evidence type="ECO:0000313" key="3">
    <source>
        <dbReference type="EMBL" id="MBB4036497.1"/>
    </source>
</evidence>
<protein>
    <recommendedName>
        <fullName evidence="5">Beta-glucosidase</fullName>
    </recommendedName>
</protein>
<proteinExistence type="predicted"/>
<evidence type="ECO:0000313" key="4">
    <source>
        <dbReference type="Proteomes" id="UP000555103"/>
    </source>
</evidence>
<keyword evidence="4" id="KW-1185">Reference proteome</keyword>
<dbReference type="Proteomes" id="UP000555103">
    <property type="component" value="Unassembled WGS sequence"/>
</dbReference>
<dbReference type="EMBL" id="JACIEP010000008">
    <property type="protein sequence ID" value="MBB4036497.1"/>
    <property type="molecule type" value="Genomic_DNA"/>
</dbReference>
<dbReference type="InterPro" id="IPR017853">
    <property type="entry name" value="GH"/>
</dbReference>
<evidence type="ECO:0000256" key="1">
    <source>
        <dbReference type="ARBA" id="ARBA00022801"/>
    </source>
</evidence>
<organism evidence="3 4">
    <name type="scientific">Dysgonomonas hofstadii</name>
    <dbReference type="NCBI Taxonomy" id="637886"/>
    <lineage>
        <taxon>Bacteria</taxon>
        <taxon>Pseudomonadati</taxon>
        <taxon>Bacteroidota</taxon>
        <taxon>Bacteroidia</taxon>
        <taxon>Bacteroidales</taxon>
        <taxon>Dysgonomonadaceae</taxon>
        <taxon>Dysgonomonas</taxon>
    </lineage>
</organism>
<feature type="non-terminal residue" evidence="3">
    <location>
        <position position="72"/>
    </location>
</feature>
<dbReference type="GO" id="GO:0004553">
    <property type="term" value="F:hydrolase activity, hydrolyzing O-glycosyl compounds"/>
    <property type="evidence" value="ECO:0007669"/>
    <property type="project" value="InterPro"/>
</dbReference>
<gene>
    <name evidence="3" type="ORF">GGR21_002403</name>
</gene>
<dbReference type="AlphaFoldDB" id="A0A840CKB1"/>
<keyword evidence="1" id="KW-0378">Hydrolase</keyword>
<evidence type="ECO:0008006" key="5">
    <source>
        <dbReference type="Google" id="ProtNLM"/>
    </source>
</evidence>
<dbReference type="PROSITE" id="PS51257">
    <property type="entry name" value="PROKAR_LIPOPROTEIN"/>
    <property type="match status" value="1"/>
</dbReference>
<evidence type="ECO:0000256" key="2">
    <source>
        <dbReference type="SAM" id="SignalP"/>
    </source>
</evidence>
<sequence length="72" mass="8184">MKKITSTLMILLGSCFVLYAAAQNSFKYKSPTLSAEERTYDLLGRMTLEEKVGQLLCPLGWEMYEKKGQEVT</sequence>
<dbReference type="SUPFAM" id="SSF51445">
    <property type="entry name" value="(Trans)glycosidases"/>
    <property type="match status" value="1"/>
</dbReference>
<dbReference type="GO" id="GO:0005975">
    <property type="term" value="P:carbohydrate metabolic process"/>
    <property type="evidence" value="ECO:0007669"/>
    <property type="project" value="InterPro"/>
</dbReference>
<dbReference type="Gene3D" id="3.20.20.300">
    <property type="entry name" value="Glycoside hydrolase, family 3, N-terminal domain"/>
    <property type="match status" value="1"/>
</dbReference>